<dbReference type="SUPFAM" id="SSF46785">
    <property type="entry name" value="Winged helix' DNA-binding domain"/>
    <property type="match status" value="1"/>
</dbReference>
<dbReference type="NCBIfam" id="NF033788">
    <property type="entry name" value="HTH_metalloreg"/>
    <property type="match status" value="1"/>
</dbReference>
<dbReference type="GO" id="GO:0003700">
    <property type="term" value="F:DNA-binding transcription factor activity"/>
    <property type="evidence" value="ECO:0007669"/>
    <property type="project" value="InterPro"/>
</dbReference>
<evidence type="ECO:0000256" key="2">
    <source>
        <dbReference type="ARBA" id="ARBA00023125"/>
    </source>
</evidence>
<dbReference type="AlphaFoldDB" id="A0A1G5S4C6"/>
<evidence type="ECO:0000313" key="5">
    <source>
        <dbReference type="EMBL" id="SCZ81007.1"/>
    </source>
</evidence>
<dbReference type="PANTHER" id="PTHR33154:SF18">
    <property type="entry name" value="ARSENICAL RESISTANCE OPERON REPRESSOR"/>
    <property type="match status" value="1"/>
</dbReference>
<dbReference type="STRING" id="1120920.SAMN03080599_02560"/>
<feature type="domain" description="HTH arsR-type" evidence="4">
    <location>
        <begin position="1"/>
        <end position="92"/>
    </location>
</feature>
<reference evidence="5 6" key="1">
    <citation type="submission" date="2016-10" db="EMBL/GenBank/DDBJ databases">
        <authorList>
            <person name="de Groot N.N."/>
        </authorList>
    </citation>
    <scope>NUCLEOTIDE SEQUENCE [LARGE SCALE GENOMIC DNA]</scope>
    <source>
        <strain evidence="5 6">DSM 2784</strain>
    </source>
</reference>
<organism evidence="5 6">
    <name type="scientific">Acidaminobacter hydrogenoformans DSM 2784</name>
    <dbReference type="NCBI Taxonomy" id="1120920"/>
    <lineage>
        <taxon>Bacteria</taxon>
        <taxon>Bacillati</taxon>
        <taxon>Bacillota</taxon>
        <taxon>Clostridia</taxon>
        <taxon>Peptostreptococcales</taxon>
        <taxon>Acidaminobacteraceae</taxon>
        <taxon>Acidaminobacter</taxon>
    </lineage>
</organism>
<sequence length="119" mass="13678">MNNLTGIFKLLSDETRLRIIMLLFQEPLCVCELSGILKVSQPTISKNLSKLRDLNLAEDQRRDKFVFYTLKEDNEMLITVLKSIAENLEAYPQLVEDRGRLSEKELYLSQCGNISPLIS</sequence>
<evidence type="ECO:0000313" key="6">
    <source>
        <dbReference type="Proteomes" id="UP000199208"/>
    </source>
</evidence>
<accession>A0A1G5S4C6</accession>
<gene>
    <name evidence="5" type="ORF">SAMN03080599_02560</name>
</gene>
<evidence type="ECO:0000256" key="3">
    <source>
        <dbReference type="ARBA" id="ARBA00023163"/>
    </source>
</evidence>
<keyword evidence="2" id="KW-0238">DNA-binding</keyword>
<name>A0A1G5S4C6_9FIRM</name>
<dbReference type="InterPro" id="IPR051081">
    <property type="entry name" value="HTH_MetalResp_TranReg"/>
</dbReference>
<dbReference type="Proteomes" id="UP000199208">
    <property type="component" value="Unassembled WGS sequence"/>
</dbReference>
<dbReference type="InterPro" id="IPR001845">
    <property type="entry name" value="HTH_ArsR_DNA-bd_dom"/>
</dbReference>
<dbReference type="InterPro" id="IPR011991">
    <property type="entry name" value="ArsR-like_HTH"/>
</dbReference>
<dbReference type="EMBL" id="FMWL01000016">
    <property type="protein sequence ID" value="SCZ81007.1"/>
    <property type="molecule type" value="Genomic_DNA"/>
</dbReference>
<dbReference type="Pfam" id="PF01022">
    <property type="entry name" value="HTH_5"/>
    <property type="match status" value="1"/>
</dbReference>
<dbReference type="RefSeq" id="WP_092592129.1">
    <property type="nucleotide sequence ID" value="NZ_FMWL01000016.1"/>
</dbReference>
<dbReference type="PRINTS" id="PR00778">
    <property type="entry name" value="HTHARSR"/>
</dbReference>
<dbReference type="SMART" id="SM00418">
    <property type="entry name" value="HTH_ARSR"/>
    <property type="match status" value="1"/>
</dbReference>
<dbReference type="PROSITE" id="PS50987">
    <property type="entry name" value="HTH_ARSR_2"/>
    <property type="match status" value="1"/>
</dbReference>
<dbReference type="CDD" id="cd00090">
    <property type="entry name" value="HTH_ARSR"/>
    <property type="match status" value="1"/>
</dbReference>
<keyword evidence="1" id="KW-0805">Transcription regulation</keyword>
<dbReference type="OrthoDB" id="9798835at2"/>
<proteinExistence type="predicted"/>
<evidence type="ECO:0000259" key="4">
    <source>
        <dbReference type="PROSITE" id="PS50987"/>
    </source>
</evidence>
<evidence type="ECO:0000256" key="1">
    <source>
        <dbReference type="ARBA" id="ARBA00023015"/>
    </source>
</evidence>
<keyword evidence="3" id="KW-0804">Transcription</keyword>
<dbReference type="Gene3D" id="1.10.10.10">
    <property type="entry name" value="Winged helix-like DNA-binding domain superfamily/Winged helix DNA-binding domain"/>
    <property type="match status" value="1"/>
</dbReference>
<keyword evidence="6" id="KW-1185">Reference proteome</keyword>
<dbReference type="PANTHER" id="PTHR33154">
    <property type="entry name" value="TRANSCRIPTIONAL REGULATOR, ARSR FAMILY"/>
    <property type="match status" value="1"/>
</dbReference>
<dbReference type="GO" id="GO:0003677">
    <property type="term" value="F:DNA binding"/>
    <property type="evidence" value="ECO:0007669"/>
    <property type="project" value="UniProtKB-KW"/>
</dbReference>
<protein>
    <submittedName>
        <fullName evidence="5">Transcriptional regulator, ArsR family</fullName>
    </submittedName>
</protein>
<dbReference type="InterPro" id="IPR036388">
    <property type="entry name" value="WH-like_DNA-bd_sf"/>
</dbReference>
<dbReference type="InterPro" id="IPR036390">
    <property type="entry name" value="WH_DNA-bd_sf"/>
</dbReference>